<gene>
    <name evidence="2" type="ORF">UABAM_03190</name>
</gene>
<reference evidence="2 3" key="1">
    <citation type="submission" date="2019-08" db="EMBL/GenBank/DDBJ databases">
        <title>Complete genome sequence of Candidatus Uab amorphum.</title>
        <authorList>
            <person name="Shiratori T."/>
            <person name="Suzuki S."/>
            <person name="Kakizawa Y."/>
            <person name="Ishida K."/>
        </authorList>
    </citation>
    <scope>NUCLEOTIDE SEQUENCE [LARGE SCALE GENOMIC DNA]</scope>
    <source>
        <strain evidence="2 3">SRT547</strain>
    </source>
</reference>
<dbReference type="RefSeq" id="WP_151968959.1">
    <property type="nucleotide sequence ID" value="NZ_AP019860.1"/>
</dbReference>
<dbReference type="OrthoDB" id="9796171at2"/>
<protein>
    <submittedName>
        <fullName evidence="2">DNA-deoxyinosine glycosylase</fullName>
    </submittedName>
</protein>
<evidence type="ECO:0000259" key="1">
    <source>
        <dbReference type="Pfam" id="PF03167"/>
    </source>
</evidence>
<dbReference type="EMBL" id="AP019860">
    <property type="protein sequence ID" value="BBM84829.1"/>
    <property type="molecule type" value="Genomic_DNA"/>
</dbReference>
<dbReference type="InterPro" id="IPR005122">
    <property type="entry name" value="Uracil-DNA_glycosylase-like"/>
</dbReference>
<organism evidence="2 3">
    <name type="scientific">Uabimicrobium amorphum</name>
    <dbReference type="NCBI Taxonomy" id="2596890"/>
    <lineage>
        <taxon>Bacteria</taxon>
        <taxon>Pseudomonadati</taxon>
        <taxon>Planctomycetota</taxon>
        <taxon>Candidatus Uabimicrobiia</taxon>
        <taxon>Candidatus Uabimicrobiales</taxon>
        <taxon>Candidatus Uabimicrobiaceae</taxon>
        <taxon>Candidatus Uabimicrobium</taxon>
    </lineage>
</organism>
<dbReference type="NCBIfam" id="TIGR04274">
    <property type="entry name" value="hypoxanDNAglyco"/>
    <property type="match status" value="1"/>
</dbReference>
<dbReference type="SUPFAM" id="SSF52141">
    <property type="entry name" value="Uracil-DNA glycosylase-like"/>
    <property type="match status" value="1"/>
</dbReference>
<accession>A0A5S9IMY7</accession>
<dbReference type="InterPro" id="IPR036895">
    <property type="entry name" value="Uracil-DNA_glycosylase-like_sf"/>
</dbReference>
<feature type="domain" description="Uracil-DNA glycosylase-like" evidence="1">
    <location>
        <begin position="13"/>
        <end position="156"/>
    </location>
</feature>
<dbReference type="Proteomes" id="UP000326354">
    <property type="component" value="Chromosome"/>
</dbReference>
<dbReference type="InterPro" id="IPR026353">
    <property type="entry name" value="Hypoxan-DNA_Glyclase"/>
</dbReference>
<dbReference type="KEGG" id="uam:UABAM_03190"/>
<dbReference type="Pfam" id="PF03167">
    <property type="entry name" value="UDG"/>
    <property type="match status" value="1"/>
</dbReference>
<dbReference type="CDD" id="cd10032">
    <property type="entry name" value="UDG-F6_HDG"/>
    <property type="match status" value="1"/>
</dbReference>
<proteinExistence type="predicted"/>
<evidence type="ECO:0000313" key="3">
    <source>
        <dbReference type="Proteomes" id="UP000326354"/>
    </source>
</evidence>
<sequence length="163" mass="19085">MFRKESSFAPIVDNNSCILILGSFPSVLSVKHDFYYANKRNQFWPIMNEIFFGDAKTNLQRKNLVLHNKIALWDSVRVCERKNSSDSELKVMEGNDIKGLLEKYSQIHTIFFNGKKSQQVYNKYHKDIDIYTKALPSTSPAHAAMKYEEKLQIYQKNIEERLL</sequence>
<name>A0A5S9IMY7_UABAM</name>
<evidence type="ECO:0000313" key="2">
    <source>
        <dbReference type="EMBL" id="BBM84829.1"/>
    </source>
</evidence>
<dbReference type="Gene3D" id="3.40.470.10">
    <property type="entry name" value="Uracil-DNA glycosylase-like domain"/>
    <property type="match status" value="1"/>
</dbReference>
<dbReference type="AlphaFoldDB" id="A0A5S9IMY7"/>
<keyword evidence="3" id="KW-1185">Reference proteome</keyword>